<dbReference type="EMBL" id="NIDN02000311">
    <property type="protein sequence ID" value="RLL93447.1"/>
    <property type="molecule type" value="Genomic_DNA"/>
</dbReference>
<name>A0A229Z287_9EURO</name>
<feature type="compositionally biased region" description="Low complexity" evidence="1">
    <location>
        <begin position="149"/>
        <end position="177"/>
    </location>
</feature>
<keyword evidence="3" id="KW-1185">Reference proteome</keyword>
<dbReference type="OrthoDB" id="5388207at2759"/>
<evidence type="ECO:0000313" key="2">
    <source>
        <dbReference type="EMBL" id="RLL93447.1"/>
    </source>
</evidence>
<feature type="compositionally biased region" description="Basic and acidic residues" evidence="1">
    <location>
        <begin position="179"/>
        <end position="201"/>
    </location>
</feature>
<dbReference type="AlphaFoldDB" id="A0A229Z287"/>
<feature type="compositionally biased region" description="Basic and acidic residues" evidence="1">
    <location>
        <begin position="252"/>
        <end position="265"/>
    </location>
</feature>
<feature type="compositionally biased region" description="Low complexity" evidence="1">
    <location>
        <begin position="98"/>
        <end position="126"/>
    </location>
</feature>
<protein>
    <submittedName>
        <fullName evidence="2">Uncharacterized protein</fullName>
    </submittedName>
</protein>
<sequence>METVQKAVRDAADGLRNLAFGEQTVTESAAQHGEEPVSGVQGRGTATDPYDAGNRDEQPGAPQTQDNTAVIPEPLESITPIEVKPTDVSSAHSTSDQAPAAGAGTATALPVAPAPSSASHSQPTTSNTDLEPGPGNPAVDQPSPAQEQSNPTASSADTTTSNPSSNSNASNSNNTPTHSDPEKPAPEQRDQTMPKGEDNSQKQDGGVPGGIESGPPTAQNASVEALKGPQGPPPRDAYEFEKEMDGQPSQTKSDEDTGEKGDSGNHHRKMGHMKERLGRVFKHGNH</sequence>
<proteinExistence type="predicted"/>
<evidence type="ECO:0000313" key="3">
    <source>
        <dbReference type="Proteomes" id="UP000215289"/>
    </source>
</evidence>
<comment type="caution">
    <text evidence="2">The sequence shown here is derived from an EMBL/GenBank/DDBJ whole genome shotgun (WGS) entry which is preliminary data.</text>
</comment>
<accession>A0A229Z287</accession>
<dbReference type="STRING" id="1245748.A0A229Z287"/>
<dbReference type="Proteomes" id="UP000215289">
    <property type="component" value="Unassembled WGS sequence"/>
</dbReference>
<feature type="region of interest" description="Disordered" evidence="1">
    <location>
        <begin position="23"/>
        <end position="286"/>
    </location>
</feature>
<organism evidence="2 3">
    <name type="scientific">Aspergillus turcosus</name>
    <dbReference type="NCBI Taxonomy" id="1245748"/>
    <lineage>
        <taxon>Eukaryota</taxon>
        <taxon>Fungi</taxon>
        <taxon>Dikarya</taxon>
        <taxon>Ascomycota</taxon>
        <taxon>Pezizomycotina</taxon>
        <taxon>Eurotiomycetes</taxon>
        <taxon>Eurotiomycetidae</taxon>
        <taxon>Eurotiales</taxon>
        <taxon>Aspergillaceae</taxon>
        <taxon>Aspergillus</taxon>
        <taxon>Aspergillus subgen. Fumigati</taxon>
    </lineage>
</organism>
<gene>
    <name evidence="2" type="ORF">CFD26_101450</name>
</gene>
<reference evidence="2 3" key="1">
    <citation type="submission" date="2018-08" db="EMBL/GenBank/DDBJ databases">
        <title>Draft genome sequences of two Aspergillus turcosus clinical strains isolated from bronchoalveolar lavage fluid: one azole-susceptible and the other azole-resistant.</title>
        <authorList>
            <person name="Parent-Michaud M."/>
            <person name="Dufresne P.J."/>
            <person name="Fournier E."/>
            <person name="Martineau C."/>
            <person name="Moreira S."/>
            <person name="Perkins V."/>
            <person name="De Repentigny L."/>
            <person name="Dufresne S.F."/>
        </authorList>
    </citation>
    <scope>NUCLEOTIDE SEQUENCE [LARGE SCALE GENOMIC DNA]</scope>
    <source>
        <strain evidence="2">HMR AF 1038</strain>
    </source>
</reference>
<evidence type="ECO:0000256" key="1">
    <source>
        <dbReference type="SAM" id="MobiDB-lite"/>
    </source>
</evidence>
<feature type="compositionally biased region" description="Polar residues" evidence="1">
    <location>
        <begin position="87"/>
        <end position="97"/>
    </location>
</feature>
<feature type="compositionally biased region" description="Basic and acidic residues" evidence="1">
    <location>
        <begin position="236"/>
        <end position="245"/>
    </location>
</feature>